<evidence type="ECO:0000313" key="2">
    <source>
        <dbReference type="Proteomes" id="UP000076501"/>
    </source>
</evidence>
<evidence type="ECO:0000313" key="1">
    <source>
        <dbReference type="EMBL" id="KZD41621.1"/>
    </source>
</evidence>
<comment type="caution">
    <text evidence="1">The sequence shown here is derived from an EMBL/GenBank/DDBJ whole genome shotgun (WGS) entry which is preliminary data.</text>
</comment>
<dbReference type="AlphaFoldDB" id="A0A164ILW3"/>
<name>A0A164ILW3_BACCE</name>
<dbReference type="PATRIC" id="fig|1396.539.peg.2431"/>
<protein>
    <submittedName>
        <fullName evidence="1">Uncharacterized protein</fullName>
    </submittedName>
</protein>
<organism evidence="1 2">
    <name type="scientific">Bacillus cereus</name>
    <dbReference type="NCBI Taxonomy" id="1396"/>
    <lineage>
        <taxon>Bacteria</taxon>
        <taxon>Bacillati</taxon>
        <taxon>Bacillota</taxon>
        <taxon>Bacilli</taxon>
        <taxon>Bacillales</taxon>
        <taxon>Bacillaceae</taxon>
        <taxon>Bacillus</taxon>
        <taxon>Bacillus cereus group</taxon>
    </lineage>
</organism>
<accession>A0A164ILW3</accession>
<proteinExistence type="predicted"/>
<sequence length="38" mass="4611">MDYSKNAVREMNKVYKQHEEMNTVIVEPNSWLGKEILW</sequence>
<gene>
    <name evidence="1" type="ORF">B4082_0256</name>
</gene>
<reference evidence="1 2" key="1">
    <citation type="submission" date="2015-09" db="EMBL/GenBank/DDBJ databases">
        <title>Bacillus cereus food isolates.</title>
        <authorList>
            <person name="Boekhorst J."/>
        </authorList>
    </citation>
    <scope>NUCLEOTIDE SEQUENCE [LARGE SCALE GENOMIC DNA]</scope>
    <source>
        <strain evidence="1 2">B4082</strain>
    </source>
</reference>
<dbReference type="EMBL" id="LJKA01000002">
    <property type="protein sequence ID" value="KZD41621.1"/>
    <property type="molecule type" value="Genomic_DNA"/>
</dbReference>
<dbReference type="Proteomes" id="UP000076501">
    <property type="component" value="Unassembled WGS sequence"/>
</dbReference>